<keyword evidence="4" id="KW-1185">Reference proteome</keyword>
<feature type="signal peptide" evidence="2">
    <location>
        <begin position="1"/>
        <end position="18"/>
    </location>
</feature>
<comment type="caution">
    <text evidence="3">The sequence shown here is derived from an EMBL/GenBank/DDBJ whole genome shotgun (WGS) entry which is preliminary data.</text>
</comment>
<proteinExistence type="predicted"/>
<reference evidence="3 4" key="1">
    <citation type="journal article" date="2012" name="Genome Biol.">
        <title>Genome and low-iron response of an oceanic diatom adapted to chronic iron limitation.</title>
        <authorList>
            <person name="Lommer M."/>
            <person name="Specht M."/>
            <person name="Roy A.S."/>
            <person name="Kraemer L."/>
            <person name="Andreson R."/>
            <person name="Gutowska M.A."/>
            <person name="Wolf J."/>
            <person name="Bergner S.V."/>
            <person name="Schilhabel M.B."/>
            <person name="Klostermeier U.C."/>
            <person name="Beiko R.G."/>
            <person name="Rosenstiel P."/>
            <person name="Hippler M."/>
            <person name="Laroche J."/>
        </authorList>
    </citation>
    <scope>NUCLEOTIDE SEQUENCE [LARGE SCALE GENOMIC DNA]</scope>
    <source>
        <strain evidence="3 4">CCMP1005</strain>
    </source>
</reference>
<dbReference type="AlphaFoldDB" id="K0SM46"/>
<name>K0SM46_THAOC</name>
<evidence type="ECO:0000256" key="1">
    <source>
        <dbReference type="SAM" id="MobiDB-lite"/>
    </source>
</evidence>
<protein>
    <recommendedName>
        <fullName evidence="5">RxLR effector protein</fullName>
    </recommendedName>
</protein>
<evidence type="ECO:0000313" key="3">
    <source>
        <dbReference type="EMBL" id="EJK66420.1"/>
    </source>
</evidence>
<organism evidence="3 4">
    <name type="scientific">Thalassiosira oceanica</name>
    <name type="common">Marine diatom</name>
    <dbReference type="NCBI Taxonomy" id="159749"/>
    <lineage>
        <taxon>Eukaryota</taxon>
        <taxon>Sar</taxon>
        <taxon>Stramenopiles</taxon>
        <taxon>Ochrophyta</taxon>
        <taxon>Bacillariophyta</taxon>
        <taxon>Coscinodiscophyceae</taxon>
        <taxon>Thalassiosirophycidae</taxon>
        <taxon>Thalassiosirales</taxon>
        <taxon>Thalassiosiraceae</taxon>
        <taxon>Thalassiosira</taxon>
    </lineage>
</organism>
<dbReference type="EMBL" id="AGNL01014981">
    <property type="protein sequence ID" value="EJK66420.1"/>
    <property type="molecule type" value="Genomic_DNA"/>
</dbReference>
<evidence type="ECO:0000313" key="4">
    <source>
        <dbReference type="Proteomes" id="UP000266841"/>
    </source>
</evidence>
<dbReference type="OrthoDB" id="427480at2759"/>
<gene>
    <name evidence="3" type="ORF">THAOC_12671</name>
</gene>
<evidence type="ECO:0000256" key="2">
    <source>
        <dbReference type="SAM" id="SignalP"/>
    </source>
</evidence>
<feature type="region of interest" description="Disordered" evidence="1">
    <location>
        <begin position="24"/>
        <end position="45"/>
    </location>
</feature>
<feature type="chain" id="PRO_5003837226" description="RxLR effector protein" evidence="2">
    <location>
        <begin position="19"/>
        <end position="218"/>
    </location>
</feature>
<dbReference type="Proteomes" id="UP000266841">
    <property type="component" value="Unassembled WGS sequence"/>
</dbReference>
<accession>K0SM46</accession>
<evidence type="ECO:0008006" key="5">
    <source>
        <dbReference type="Google" id="ProtNLM"/>
    </source>
</evidence>
<sequence length="218" mass="23647">MSMVSLILVAAAIVSCDGFGVSRSRSPPAGATSTQTTVPRGFVSTRPTSVDTSLLAATLENTAVELSDEEIVAELERAADGVIDEECEVDFETGEFDEEACSEEGRSSFRRIITKTLSLVRGREIDEEDDGSTLETGVFSGELEGDLLERGWEQRGNSSALRRNAEVWKFALKCVFKSLKARKLSKKGASEDEISQAKVEAATFIRDGLLRLGPTFVK</sequence>
<keyword evidence="2" id="KW-0732">Signal</keyword>